<dbReference type="Proteomes" id="UP000187429">
    <property type="component" value="Unassembled WGS sequence"/>
</dbReference>
<proteinExistence type="predicted"/>
<organism evidence="1 2">
    <name type="scientific">Smittium culicis</name>
    <dbReference type="NCBI Taxonomy" id="133412"/>
    <lineage>
        <taxon>Eukaryota</taxon>
        <taxon>Fungi</taxon>
        <taxon>Fungi incertae sedis</taxon>
        <taxon>Zoopagomycota</taxon>
        <taxon>Kickxellomycotina</taxon>
        <taxon>Harpellomycetes</taxon>
        <taxon>Harpellales</taxon>
        <taxon>Legeriomycetaceae</taxon>
        <taxon>Smittium</taxon>
    </lineage>
</organism>
<dbReference type="AlphaFoldDB" id="A0A1R1XIX8"/>
<gene>
    <name evidence="1" type="ORF">AYI69_g8529</name>
</gene>
<accession>A0A1R1XIX8</accession>
<name>A0A1R1XIX8_9FUNG</name>
<protein>
    <submittedName>
        <fullName evidence="1">Uncharacterized protein</fullName>
    </submittedName>
</protein>
<comment type="caution">
    <text evidence="1">The sequence shown here is derived from an EMBL/GenBank/DDBJ whole genome shotgun (WGS) entry which is preliminary data.</text>
</comment>
<keyword evidence="2" id="KW-1185">Reference proteome</keyword>
<evidence type="ECO:0000313" key="2">
    <source>
        <dbReference type="Proteomes" id="UP000187429"/>
    </source>
</evidence>
<evidence type="ECO:0000313" key="1">
    <source>
        <dbReference type="EMBL" id="OMJ14597.1"/>
    </source>
</evidence>
<dbReference type="EMBL" id="LSSM01004586">
    <property type="protein sequence ID" value="OMJ14597.1"/>
    <property type="molecule type" value="Genomic_DNA"/>
</dbReference>
<sequence>MHFLFLIPTEFQKAEEKGFLSERITLGIPKCPTISSMQPSAVSAVVLGTGIAIGYPLNRSIPVNMYLFPSSDSGNGPTKSTSQVSNMPDIAVFPVNL</sequence>
<reference evidence="2" key="1">
    <citation type="submission" date="2017-01" db="EMBL/GenBank/DDBJ databases">
        <authorList>
            <person name="Wang Y."/>
            <person name="White M."/>
            <person name="Kvist S."/>
            <person name="Moncalvo J.-M."/>
        </authorList>
    </citation>
    <scope>NUCLEOTIDE SEQUENCE [LARGE SCALE GENOMIC DNA]</scope>
    <source>
        <strain evidence="2">ID-206-W2</strain>
    </source>
</reference>